<proteinExistence type="predicted"/>
<dbReference type="Pfam" id="PF05147">
    <property type="entry name" value="LANC_like"/>
    <property type="match status" value="1"/>
</dbReference>
<dbReference type="GO" id="GO:0031179">
    <property type="term" value="P:peptide modification"/>
    <property type="evidence" value="ECO:0007669"/>
    <property type="project" value="InterPro"/>
</dbReference>
<dbReference type="CDD" id="cd04792">
    <property type="entry name" value="LanM-like"/>
    <property type="match status" value="1"/>
</dbReference>
<dbReference type="Proteomes" id="UP000023435">
    <property type="component" value="Unassembled WGS sequence"/>
</dbReference>
<evidence type="ECO:0000256" key="1">
    <source>
        <dbReference type="SAM" id="MobiDB-lite"/>
    </source>
</evidence>
<evidence type="ECO:0000313" key="3">
    <source>
        <dbReference type="EMBL" id="KWS06141.1"/>
    </source>
</evidence>
<dbReference type="InterPro" id="IPR007822">
    <property type="entry name" value="LANC-like"/>
</dbReference>
<dbReference type="PIRSF" id="PIRSF037228">
    <property type="entry name" value="Lant_mod_RumM"/>
    <property type="match status" value="1"/>
</dbReference>
<dbReference type="Pfam" id="PF13575">
    <property type="entry name" value="DUF4135"/>
    <property type="match status" value="1"/>
</dbReference>
<reference evidence="3 4" key="1">
    <citation type="journal article" date="2014" name="Genome Announc.">
        <title>Draft Genome Sequence of Lysobacter capsici AZ78, a Bacterium Antagonistic to Plant-Pathogenic Oomycetes.</title>
        <authorList>
            <person name="Puopolo G."/>
            <person name="Sonego P."/>
            <person name="Engelen K."/>
            <person name="Pertot I."/>
        </authorList>
    </citation>
    <scope>NUCLEOTIDE SEQUENCE [LARGE SCALE GENOMIC DNA]</scope>
    <source>
        <strain evidence="3 4">AZ78</strain>
    </source>
</reference>
<dbReference type="Gene3D" id="1.50.10.10">
    <property type="match status" value="1"/>
</dbReference>
<dbReference type="OrthoDB" id="9148343at2"/>
<dbReference type="EMBL" id="JAJA02000001">
    <property type="protein sequence ID" value="KWS06141.1"/>
    <property type="molecule type" value="Genomic_DNA"/>
</dbReference>
<organism evidence="3 4">
    <name type="scientific">Lysobacter capsici AZ78</name>
    <dbReference type="NCBI Taxonomy" id="1444315"/>
    <lineage>
        <taxon>Bacteria</taxon>
        <taxon>Pseudomonadati</taxon>
        <taxon>Pseudomonadota</taxon>
        <taxon>Gammaproteobacteria</taxon>
        <taxon>Lysobacterales</taxon>
        <taxon>Lysobacteraceae</taxon>
        <taxon>Lysobacter</taxon>
    </lineage>
</organism>
<gene>
    <name evidence="3" type="ORF">AZ78_3695</name>
</gene>
<dbReference type="AlphaFoldDB" id="A0A125MNC7"/>
<evidence type="ECO:0000259" key="2">
    <source>
        <dbReference type="Pfam" id="PF13575"/>
    </source>
</evidence>
<evidence type="ECO:0000313" key="4">
    <source>
        <dbReference type="Proteomes" id="UP000023435"/>
    </source>
</evidence>
<feature type="domain" description="Lantibiotic biosynthesis protein dehydration" evidence="2">
    <location>
        <begin position="106"/>
        <end position="474"/>
    </location>
</feature>
<dbReference type="NCBIfam" id="TIGR03897">
    <property type="entry name" value="lanti_2_LanM"/>
    <property type="match status" value="1"/>
</dbReference>
<protein>
    <submittedName>
        <fullName evidence="3">Lanthionine biosynthesis protein LanM</fullName>
    </submittedName>
</protein>
<dbReference type="GO" id="GO:0005975">
    <property type="term" value="P:carbohydrate metabolic process"/>
    <property type="evidence" value="ECO:0007669"/>
    <property type="project" value="InterPro"/>
</dbReference>
<dbReference type="SUPFAM" id="SSF158745">
    <property type="entry name" value="LanC-like"/>
    <property type="match status" value="1"/>
</dbReference>
<keyword evidence="4" id="KW-1185">Reference proteome</keyword>
<dbReference type="SMART" id="SM01260">
    <property type="entry name" value="LANC_like"/>
    <property type="match status" value="1"/>
</dbReference>
<name>A0A125MNC7_9GAMM</name>
<feature type="region of interest" description="Disordered" evidence="1">
    <location>
        <begin position="510"/>
        <end position="535"/>
    </location>
</feature>
<sequence>MTESRIHEGFGPIIDHFTAAARDAFDTRLAALSAGIDARESELIRAALAQALYENARLKLNRVLLLELHAAKLGGELTGEDEAGRFAQFVAKALSPQFAELLQHRYPPLRGRLQRALDQQCAAIETLVARLIADRAALAEFMGAAPGRLIKLSLGQGDLHEGGQTVARLTFEAGQVMYKPRSLRIDAVFDAFLAQLFDEEQRIRVPAVLDRGDYGWAAFIEHRYCDGDDELRRFYRGLGHWLAMLRLLGGTDIHLENLVASGPVPVVVDVESLFAAARPVASSNYGQAYDLAQTLIQDSVLRTGIVPFRSRSVGFGRADLSAAGSLPGEQPQLQVPVIADDGTTAARVELVEADMDRSQNHPSPNPDVSRYWDEITEAFLEASHRLRRLDADGRLAPLLAAFEGCRARDVRRTTQVYVEIGRMLWHPASLHEEAKAIERARVLFSSAGGGAQPSPEDIAGEIDALRYGDIPIFALSLSPERIAGTLANWRGMRIELEEMTIRSSLVVTQLNSGADGPDQRDSRSHYARHPHRDRLDERRRRLAAETIQRLLQLAVRGEDGSVTWITPESFGSQGWHVQPLGADAYFGLGGVAVTLAGYRHEVAHGRADPVAGVDEALEGALLALQTFVAAQTPATVGGFTGDGSRIWAWLVLHDLLGRPQLLANACACAAVLEQKGFDDDPSLDITDGSGGAIAPLLGLAEATADPRWLALAARAASHLESKVRVDEQGTYWLTAGIADPIGGFAHGGYGIGWALARLARTDAGSEDDRRRWNALAEGAFAFQDSLFDAAAGNWRDVRMKDTVNFPTWCNGGVGIGLAAADLYARHGDPRDLRDLRRAVVASRGQWGFTHTLCHGDFSLWELLVRASALDPQGAATDFDEATAEVVSAIEEHGIVGGITRQAFTPGLMTGLAGAIHALNRMHPDCDLASPLLLECRRKTAAKVRGTEMDTDALAIS</sequence>
<dbReference type="InterPro" id="IPR017146">
    <property type="entry name" value="Lanti_2_LanM"/>
</dbReference>
<dbReference type="InterPro" id="IPR025410">
    <property type="entry name" value="Lant_dehyd"/>
</dbReference>
<dbReference type="InterPro" id="IPR012341">
    <property type="entry name" value="6hp_glycosidase-like_sf"/>
</dbReference>
<dbReference type="RefSeq" id="WP_051547280.1">
    <property type="nucleotide sequence ID" value="NZ_JAJA02000001.1"/>
</dbReference>
<accession>A0A125MNC7</accession>
<comment type="caution">
    <text evidence="3">The sequence shown here is derived from an EMBL/GenBank/DDBJ whole genome shotgun (WGS) entry which is preliminary data.</text>
</comment>